<feature type="domain" description="Prephenate dehydratase" evidence="8">
    <location>
        <begin position="3"/>
        <end position="180"/>
    </location>
</feature>
<feature type="region of interest" description="Disordered" evidence="7">
    <location>
        <begin position="268"/>
        <end position="289"/>
    </location>
</feature>
<dbReference type="AlphaFoldDB" id="A0A6J7H186"/>
<comment type="pathway">
    <text evidence="1">Amino-acid biosynthesis; L-phenylalanine biosynthesis; phenylpyruvate from prephenate: step 1/1.</text>
</comment>
<reference evidence="10" key="1">
    <citation type="submission" date="2020-05" db="EMBL/GenBank/DDBJ databases">
        <authorList>
            <person name="Chiriac C."/>
            <person name="Salcher M."/>
            <person name="Ghai R."/>
            <person name="Kavagutti S V."/>
        </authorList>
    </citation>
    <scope>NUCLEOTIDE SEQUENCE</scope>
</reference>
<feature type="compositionally biased region" description="Basic and acidic residues" evidence="7">
    <location>
        <begin position="272"/>
        <end position="289"/>
    </location>
</feature>
<protein>
    <recommendedName>
        <fullName evidence="2">prephenate dehydratase</fullName>
        <ecNumber evidence="2">4.2.1.51</ecNumber>
    </recommendedName>
</protein>
<keyword evidence="3" id="KW-0028">Amino-acid biosynthesis</keyword>
<evidence type="ECO:0000256" key="6">
    <source>
        <dbReference type="ARBA" id="ARBA00023239"/>
    </source>
</evidence>
<dbReference type="GO" id="GO:0005737">
    <property type="term" value="C:cytoplasm"/>
    <property type="evidence" value="ECO:0007669"/>
    <property type="project" value="TreeGrafter"/>
</dbReference>
<accession>A0A6J7H186</accession>
<gene>
    <name evidence="10" type="ORF">UFOPK3564_01198</name>
</gene>
<dbReference type="Gene3D" id="3.30.70.260">
    <property type="match status" value="1"/>
</dbReference>
<evidence type="ECO:0000256" key="1">
    <source>
        <dbReference type="ARBA" id="ARBA00004741"/>
    </source>
</evidence>
<dbReference type="InterPro" id="IPR045865">
    <property type="entry name" value="ACT-like_dom_sf"/>
</dbReference>
<keyword evidence="4" id="KW-0057">Aromatic amino acid biosynthesis</keyword>
<evidence type="ECO:0000256" key="4">
    <source>
        <dbReference type="ARBA" id="ARBA00023141"/>
    </source>
</evidence>
<dbReference type="GO" id="GO:0009094">
    <property type="term" value="P:L-phenylalanine biosynthetic process"/>
    <property type="evidence" value="ECO:0007669"/>
    <property type="project" value="UniProtKB-UniPathway"/>
</dbReference>
<dbReference type="CDD" id="cd04905">
    <property type="entry name" value="ACT_CM-PDT"/>
    <property type="match status" value="1"/>
</dbReference>
<evidence type="ECO:0000313" key="10">
    <source>
        <dbReference type="EMBL" id="CAB4910463.1"/>
    </source>
</evidence>
<evidence type="ECO:0000259" key="9">
    <source>
        <dbReference type="PROSITE" id="PS51671"/>
    </source>
</evidence>
<dbReference type="PIRSF" id="PIRSF001500">
    <property type="entry name" value="Chor_mut_pdt_Ppr"/>
    <property type="match status" value="1"/>
</dbReference>
<dbReference type="InterPro" id="IPR008242">
    <property type="entry name" value="Chor_mutase/pphenate_deHydtase"/>
</dbReference>
<name>A0A6J7H186_9ZZZZ</name>
<dbReference type="PANTHER" id="PTHR21022">
    <property type="entry name" value="PREPHENATE DEHYDRATASE P PROTEIN"/>
    <property type="match status" value="1"/>
</dbReference>
<dbReference type="Pfam" id="PF01842">
    <property type="entry name" value="ACT"/>
    <property type="match status" value="1"/>
</dbReference>
<dbReference type="EC" id="4.2.1.51" evidence="2"/>
<organism evidence="10">
    <name type="scientific">freshwater metagenome</name>
    <dbReference type="NCBI Taxonomy" id="449393"/>
    <lineage>
        <taxon>unclassified sequences</taxon>
        <taxon>metagenomes</taxon>
        <taxon>ecological metagenomes</taxon>
    </lineage>
</organism>
<evidence type="ECO:0000256" key="7">
    <source>
        <dbReference type="SAM" id="MobiDB-lite"/>
    </source>
</evidence>
<dbReference type="SUPFAM" id="SSF55021">
    <property type="entry name" value="ACT-like"/>
    <property type="match status" value="1"/>
</dbReference>
<keyword evidence="5" id="KW-0584">Phenylalanine biosynthesis</keyword>
<evidence type="ECO:0000256" key="5">
    <source>
        <dbReference type="ARBA" id="ARBA00023222"/>
    </source>
</evidence>
<evidence type="ECO:0000256" key="3">
    <source>
        <dbReference type="ARBA" id="ARBA00022605"/>
    </source>
</evidence>
<evidence type="ECO:0000259" key="8">
    <source>
        <dbReference type="PROSITE" id="PS51171"/>
    </source>
</evidence>
<dbReference type="GO" id="GO:0004664">
    <property type="term" value="F:prephenate dehydratase activity"/>
    <property type="evidence" value="ECO:0007669"/>
    <property type="project" value="UniProtKB-EC"/>
</dbReference>
<feature type="domain" description="ACT" evidence="9">
    <location>
        <begin position="193"/>
        <end position="268"/>
    </location>
</feature>
<dbReference type="EMBL" id="CAFBMK010000053">
    <property type="protein sequence ID" value="CAB4910463.1"/>
    <property type="molecule type" value="Genomic_DNA"/>
</dbReference>
<sequence>MADLAFLAPEGTFTHRAALDLAAAGERLVALDHAEDVIAAITTGSADGAVIAFENSLDGAVAANLDLLIATDEDVVIVAERVIPVAFDLWRRPGDDAPLAGVVSHPVGLAQCQTFIRGNGLATRSASSNAVACREVAEEARPGWAALAGPDAGEQFGLVATERGIRDDERASTRFLRLGHRSPAPSGRDRSAFVLSPDSDRAGSLVSLLQEFSGRGVNMTAIKSRPTKELLGEYVFFVEVEGHLHDSRLRDATLGVLERSAAVRFLGSYPEDPTRPERPGSPDRGDDEERRLALMLARTAQG</sequence>
<dbReference type="PANTHER" id="PTHR21022:SF19">
    <property type="entry name" value="PREPHENATE DEHYDRATASE-RELATED"/>
    <property type="match status" value="1"/>
</dbReference>
<dbReference type="UniPathway" id="UPA00121">
    <property type="reaction ID" value="UER00345"/>
</dbReference>
<dbReference type="Pfam" id="PF00800">
    <property type="entry name" value="PDT"/>
    <property type="match status" value="1"/>
</dbReference>
<keyword evidence="6" id="KW-0456">Lyase</keyword>
<evidence type="ECO:0000256" key="2">
    <source>
        <dbReference type="ARBA" id="ARBA00013147"/>
    </source>
</evidence>
<dbReference type="InterPro" id="IPR001086">
    <property type="entry name" value="Preph_deHydtase"/>
</dbReference>
<dbReference type="Gene3D" id="3.40.190.10">
    <property type="entry name" value="Periplasmic binding protein-like II"/>
    <property type="match status" value="2"/>
</dbReference>
<dbReference type="InterPro" id="IPR002912">
    <property type="entry name" value="ACT_dom"/>
</dbReference>
<dbReference type="NCBIfam" id="NF008865">
    <property type="entry name" value="PRK11898.1"/>
    <property type="match status" value="1"/>
</dbReference>
<proteinExistence type="predicted"/>
<dbReference type="SUPFAM" id="SSF53850">
    <property type="entry name" value="Periplasmic binding protein-like II"/>
    <property type="match status" value="1"/>
</dbReference>
<dbReference type="PROSITE" id="PS51171">
    <property type="entry name" value="PREPHENATE_DEHYDR_3"/>
    <property type="match status" value="1"/>
</dbReference>
<dbReference type="PROSITE" id="PS51671">
    <property type="entry name" value="ACT"/>
    <property type="match status" value="1"/>
</dbReference>